<dbReference type="PROSITE" id="PS00041">
    <property type="entry name" value="HTH_ARAC_FAMILY_1"/>
    <property type="match status" value="1"/>
</dbReference>
<keyword evidence="4" id="KW-0812">Transmembrane</keyword>
<organism evidence="6 7">
    <name type="scientific">Microbulbifer elongatus</name>
    <dbReference type="NCBI Taxonomy" id="86173"/>
    <lineage>
        <taxon>Bacteria</taxon>
        <taxon>Pseudomonadati</taxon>
        <taxon>Pseudomonadota</taxon>
        <taxon>Gammaproteobacteria</taxon>
        <taxon>Cellvibrionales</taxon>
        <taxon>Microbulbiferaceae</taxon>
        <taxon>Microbulbifer</taxon>
    </lineage>
</organism>
<dbReference type="Pfam" id="PF12833">
    <property type="entry name" value="HTH_18"/>
    <property type="match status" value="1"/>
</dbReference>
<evidence type="ECO:0000259" key="5">
    <source>
        <dbReference type="PROSITE" id="PS01124"/>
    </source>
</evidence>
<feature type="transmembrane region" description="Helical" evidence="4">
    <location>
        <begin position="148"/>
        <end position="171"/>
    </location>
</feature>
<feature type="domain" description="HTH araC/xylS-type" evidence="5">
    <location>
        <begin position="291"/>
        <end position="395"/>
    </location>
</feature>
<protein>
    <submittedName>
        <fullName evidence="6">Helix-turn-helix transcriptional regulator</fullName>
    </submittedName>
</protein>
<evidence type="ECO:0000256" key="1">
    <source>
        <dbReference type="ARBA" id="ARBA00023015"/>
    </source>
</evidence>
<feature type="transmembrane region" description="Helical" evidence="4">
    <location>
        <begin position="12"/>
        <end position="30"/>
    </location>
</feature>
<dbReference type="RefSeq" id="WP_255875813.1">
    <property type="nucleotide sequence ID" value="NZ_JACASI010000042.1"/>
</dbReference>
<evidence type="ECO:0000256" key="4">
    <source>
        <dbReference type="SAM" id="Phobius"/>
    </source>
</evidence>
<name>A0ABT1P495_9GAMM</name>
<accession>A0ABT1P495</accession>
<keyword evidence="3" id="KW-0804">Transcription</keyword>
<evidence type="ECO:0000256" key="3">
    <source>
        <dbReference type="ARBA" id="ARBA00023163"/>
    </source>
</evidence>
<keyword evidence="2" id="KW-0238">DNA-binding</keyword>
<dbReference type="PANTHER" id="PTHR43280:SF29">
    <property type="entry name" value="ARAC-FAMILY TRANSCRIPTIONAL REGULATOR"/>
    <property type="match status" value="1"/>
</dbReference>
<proteinExistence type="predicted"/>
<dbReference type="PANTHER" id="PTHR43280">
    <property type="entry name" value="ARAC-FAMILY TRANSCRIPTIONAL REGULATOR"/>
    <property type="match status" value="1"/>
</dbReference>
<keyword evidence="4" id="KW-0472">Membrane</keyword>
<comment type="caution">
    <text evidence="6">The sequence shown here is derived from an EMBL/GenBank/DDBJ whole genome shotgun (WGS) entry which is preliminary data.</text>
</comment>
<reference evidence="6" key="1">
    <citation type="thesis" date="2020" institute="Technische Universitat Dresden" country="Dresden, Germany">
        <title>The Agarolytic System of Microbulbifer elongatus PORT2, Isolated from Batu Karas, Pangandaran West Java Indonesia.</title>
        <authorList>
            <person name="Anggraeni S.R."/>
        </authorList>
    </citation>
    <scope>NUCLEOTIDE SEQUENCE</scope>
    <source>
        <strain evidence="6">PORT2</strain>
    </source>
</reference>
<dbReference type="EMBL" id="JACASI010000042">
    <property type="protein sequence ID" value="MCQ3830919.1"/>
    <property type="molecule type" value="Genomic_DNA"/>
</dbReference>
<evidence type="ECO:0000256" key="2">
    <source>
        <dbReference type="ARBA" id="ARBA00023125"/>
    </source>
</evidence>
<dbReference type="PROSITE" id="PS01124">
    <property type="entry name" value="HTH_ARAC_FAMILY_2"/>
    <property type="match status" value="1"/>
</dbReference>
<dbReference type="Gene3D" id="1.10.10.60">
    <property type="entry name" value="Homeodomain-like"/>
    <property type="match status" value="2"/>
</dbReference>
<dbReference type="Proteomes" id="UP001205566">
    <property type="component" value="Unassembled WGS sequence"/>
</dbReference>
<feature type="transmembrane region" description="Helical" evidence="4">
    <location>
        <begin position="192"/>
        <end position="214"/>
    </location>
</feature>
<evidence type="ECO:0000313" key="7">
    <source>
        <dbReference type="Proteomes" id="UP001205566"/>
    </source>
</evidence>
<feature type="transmembrane region" description="Helical" evidence="4">
    <location>
        <begin position="234"/>
        <end position="252"/>
    </location>
</feature>
<dbReference type="InterPro" id="IPR018062">
    <property type="entry name" value="HTH_AraC-typ_CS"/>
</dbReference>
<keyword evidence="7" id="KW-1185">Reference proteome</keyword>
<feature type="transmembrane region" description="Helical" evidence="4">
    <location>
        <begin position="108"/>
        <end position="128"/>
    </location>
</feature>
<dbReference type="SMART" id="SM00342">
    <property type="entry name" value="HTH_ARAC"/>
    <property type="match status" value="1"/>
</dbReference>
<dbReference type="InterPro" id="IPR018060">
    <property type="entry name" value="HTH_AraC"/>
</dbReference>
<evidence type="ECO:0000313" key="6">
    <source>
        <dbReference type="EMBL" id="MCQ3830919.1"/>
    </source>
</evidence>
<gene>
    <name evidence="6" type="ORF">HXX02_15880</name>
</gene>
<keyword evidence="4" id="KW-1133">Transmembrane helix</keyword>
<dbReference type="SUPFAM" id="SSF46689">
    <property type="entry name" value="Homeodomain-like"/>
    <property type="match status" value="1"/>
</dbReference>
<keyword evidence="1" id="KW-0805">Transcription regulation</keyword>
<dbReference type="InterPro" id="IPR009057">
    <property type="entry name" value="Homeodomain-like_sf"/>
</dbReference>
<sequence>MDILLFNVHDIVLMMTSYQCLLFALLLTAVRSEQKFSFLLLAAFLVTQAMIPMDTLISYGAGVRQWAIDTSPNLFYVFGFAYWLEGPVLLWYTRSLIYKDYRLARSDLVYLLPFLGYALYEYFTYFRFDSATKIAMLEGYTPYGETLVNLIIGFGRESLRLLFGVFCLIEIRNCRRQMRDTYSNVERIDFKWLLILVWGFVLLRGWAVLVNVALTLAAQTDVPVDFRIMGLASNYTVFILISAMIFFSLSYASMFEGIDRKQDGGEAPVPDDPAGEVAEEVKPAVDTALADRIARFMETEKPYLEPSLTLEQLAGKLDVPKRSVSNTINRHFERNFFEFVNQYRIEEAKTKLSDPDCVDLTVMDILLDSGFNTKATFNAFFKKLVGMTPTEYRKNALRGQSLPEKTASVQ</sequence>
<feature type="transmembrane region" description="Helical" evidence="4">
    <location>
        <begin position="37"/>
        <end position="61"/>
    </location>
</feature>
<feature type="transmembrane region" description="Helical" evidence="4">
    <location>
        <begin position="73"/>
        <end position="92"/>
    </location>
</feature>